<evidence type="ECO:0000256" key="1">
    <source>
        <dbReference type="SAM" id="SignalP"/>
    </source>
</evidence>
<evidence type="ECO:0000313" key="3">
    <source>
        <dbReference type="Proteomes" id="UP000295192"/>
    </source>
</evidence>
<accession>A0A484BW73</accession>
<dbReference type="AlphaFoldDB" id="A0A484BW73"/>
<dbReference type="EMBL" id="LSRL02000002">
    <property type="protein sequence ID" value="TDG53079.1"/>
    <property type="molecule type" value="Genomic_DNA"/>
</dbReference>
<keyword evidence="1" id="KW-0732">Signal</keyword>
<feature type="chain" id="PRO_5019815085" description="Insulin-like domain-containing protein" evidence="1">
    <location>
        <begin position="30"/>
        <end position="172"/>
    </location>
</feature>
<reference evidence="2 3" key="1">
    <citation type="journal article" date="2019" name="J. Hered.">
        <title>An Improved Genome Assembly for Drosophila navojoa, the Basal Species in the mojavensis Cluster.</title>
        <authorList>
            <person name="Vanderlinde T."/>
            <person name="Dupim E.G."/>
            <person name="Nazario-Yepiz N.O."/>
            <person name="Carvalho A.B."/>
        </authorList>
    </citation>
    <scope>NUCLEOTIDE SEQUENCE [LARGE SCALE GENOMIC DNA]</scope>
    <source>
        <strain evidence="2">Navoj_Jal97</strain>
        <tissue evidence="2">Whole organism</tissue>
    </source>
</reference>
<evidence type="ECO:0000313" key="2">
    <source>
        <dbReference type="EMBL" id="TDG53079.1"/>
    </source>
</evidence>
<organism evidence="2 3">
    <name type="scientific">Drosophila navojoa</name>
    <name type="common">Fruit fly</name>
    <dbReference type="NCBI Taxonomy" id="7232"/>
    <lineage>
        <taxon>Eukaryota</taxon>
        <taxon>Metazoa</taxon>
        <taxon>Ecdysozoa</taxon>
        <taxon>Arthropoda</taxon>
        <taxon>Hexapoda</taxon>
        <taxon>Insecta</taxon>
        <taxon>Pterygota</taxon>
        <taxon>Neoptera</taxon>
        <taxon>Endopterygota</taxon>
        <taxon>Diptera</taxon>
        <taxon>Brachycera</taxon>
        <taxon>Muscomorpha</taxon>
        <taxon>Ephydroidea</taxon>
        <taxon>Drosophilidae</taxon>
        <taxon>Drosophila</taxon>
    </lineage>
</organism>
<dbReference type="OrthoDB" id="7764597at2759"/>
<proteinExistence type="predicted"/>
<feature type="signal peptide" evidence="1">
    <location>
        <begin position="1"/>
        <end position="29"/>
    </location>
</feature>
<comment type="caution">
    <text evidence="2">The sequence shown here is derived from an EMBL/GenBank/DDBJ whole genome shotgun (WGS) entry which is preliminary data.</text>
</comment>
<name>A0A484BW73_DRONA</name>
<keyword evidence="3" id="KW-1185">Reference proteome</keyword>
<gene>
    <name evidence="2" type="ORF">AWZ03_000622</name>
</gene>
<protein>
    <recommendedName>
        <fullName evidence="4">Insulin-like domain-containing protein</fullName>
    </recommendedName>
</protein>
<evidence type="ECO:0008006" key="4">
    <source>
        <dbReference type="Google" id="ProtNLM"/>
    </source>
</evidence>
<sequence>MLDNMAYALRTLRVLLLAAASVALGPSSASLAGSETVQLAPAERVLAQVPAAARSSFLLYQLATAINSGNYPGLALEVEREQELEQELLVEHQVDYSWPNAMPNEFQFMSLNGDFPLQFQDWLMDGYGLSVQDVYQSWPRAAAAPRSAQRQLCNGRGECYDVADILAACCPF</sequence>
<dbReference type="OMA" id="MANEFQN"/>
<dbReference type="Proteomes" id="UP000295192">
    <property type="component" value="Unassembled WGS sequence"/>
</dbReference>